<evidence type="ECO:0000313" key="12">
    <source>
        <dbReference type="Proteomes" id="UP000632222"/>
    </source>
</evidence>
<proteinExistence type="predicted"/>
<feature type="transmembrane region" description="Helical" evidence="10">
    <location>
        <begin position="89"/>
        <end position="111"/>
    </location>
</feature>
<evidence type="ECO:0000313" key="11">
    <source>
        <dbReference type="EMBL" id="GGJ32610.1"/>
    </source>
</evidence>
<dbReference type="PANTHER" id="PTHR43298">
    <property type="entry name" value="MULTIDRUG RESISTANCE PROTEIN NORM-RELATED"/>
    <property type="match status" value="1"/>
</dbReference>
<feature type="transmembrane region" description="Helical" evidence="10">
    <location>
        <begin position="27"/>
        <end position="50"/>
    </location>
</feature>
<dbReference type="Proteomes" id="UP000632222">
    <property type="component" value="Unassembled WGS sequence"/>
</dbReference>
<reference evidence="12" key="1">
    <citation type="journal article" date="2019" name="Int. J. Syst. Evol. Microbiol.">
        <title>The Global Catalogue of Microorganisms (GCM) 10K type strain sequencing project: providing services to taxonomists for standard genome sequencing and annotation.</title>
        <authorList>
            <consortium name="The Broad Institute Genomics Platform"/>
            <consortium name="The Broad Institute Genome Sequencing Center for Infectious Disease"/>
            <person name="Wu L."/>
            <person name="Ma J."/>
        </authorList>
    </citation>
    <scope>NUCLEOTIDE SEQUENCE [LARGE SCALE GENOMIC DNA]</scope>
    <source>
        <strain evidence="12">JCM 14370</strain>
    </source>
</reference>
<keyword evidence="2" id="KW-0813">Transport</keyword>
<dbReference type="EMBL" id="BMOD01000005">
    <property type="protein sequence ID" value="GGJ32610.1"/>
    <property type="molecule type" value="Genomic_DNA"/>
</dbReference>
<keyword evidence="7" id="KW-0406">Ion transport</keyword>
<dbReference type="InterPro" id="IPR048279">
    <property type="entry name" value="MdtK-like"/>
</dbReference>
<comment type="caution">
    <text evidence="11">The sequence shown here is derived from an EMBL/GenBank/DDBJ whole genome shotgun (WGS) entry which is preliminary data.</text>
</comment>
<name>A0ABQ2CY76_9DEIO</name>
<evidence type="ECO:0000256" key="5">
    <source>
        <dbReference type="ARBA" id="ARBA00022692"/>
    </source>
</evidence>
<evidence type="ECO:0000256" key="9">
    <source>
        <dbReference type="ARBA" id="ARBA00031636"/>
    </source>
</evidence>
<evidence type="ECO:0000256" key="1">
    <source>
        <dbReference type="ARBA" id="ARBA00004651"/>
    </source>
</evidence>
<dbReference type="PANTHER" id="PTHR43298:SF2">
    <property type="entry name" value="FMN_FAD EXPORTER YEEO-RELATED"/>
    <property type="match status" value="1"/>
</dbReference>
<feature type="transmembrane region" description="Helical" evidence="10">
    <location>
        <begin position="276"/>
        <end position="294"/>
    </location>
</feature>
<feature type="transmembrane region" description="Helical" evidence="10">
    <location>
        <begin position="56"/>
        <end position="77"/>
    </location>
</feature>
<comment type="subcellular location">
    <subcellularLocation>
        <location evidence="1">Cell membrane</location>
        <topology evidence="1">Multi-pass membrane protein</topology>
    </subcellularLocation>
</comment>
<organism evidence="11 12">
    <name type="scientific">Deinococcus roseus</name>
    <dbReference type="NCBI Taxonomy" id="392414"/>
    <lineage>
        <taxon>Bacteria</taxon>
        <taxon>Thermotogati</taxon>
        <taxon>Deinococcota</taxon>
        <taxon>Deinococci</taxon>
        <taxon>Deinococcales</taxon>
        <taxon>Deinococcaceae</taxon>
        <taxon>Deinococcus</taxon>
    </lineage>
</organism>
<protein>
    <recommendedName>
        <fullName evidence="9">Multidrug-efflux transporter</fullName>
    </recommendedName>
</protein>
<gene>
    <name evidence="11" type="ORF">GCM10008938_18520</name>
</gene>
<keyword evidence="12" id="KW-1185">Reference proteome</keyword>
<accession>A0ABQ2CY76</accession>
<feature type="transmembrane region" description="Helical" evidence="10">
    <location>
        <begin position="383"/>
        <end position="404"/>
    </location>
</feature>
<dbReference type="InterPro" id="IPR002528">
    <property type="entry name" value="MATE_fam"/>
</dbReference>
<keyword evidence="5 10" id="KW-0812">Transmembrane</keyword>
<evidence type="ECO:0000256" key="7">
    <source>
        <dbReference type="ARBA" id="ARBA00023065"/>
    </source>
</evidence>
<evidence type="ECO:0000256" key="10">
    <source>
        <dbReference type="SAM" id="Phobius"/>
    </source>
</evidence>
<evidence type="ECO:0000256" key="3">
    <source>
        <dbReference type="ARBA" id="ARBA00022449"/>
    </source>
</evidence>
<dbReference type="InterPro" id="IPR050222">
    <property type="entry name" value="MATE_MdtK"/>
</dbReference>
<keyword evidence="6 10" id="KW-1133">Transmembrane helix</keyword>
<sequence>MLFPDSRQLRDIARIAIPVSLEAVSQLLLGFIDQIIVGTLGALAIAAVGLANSTTFIFILTLAALGNSCAILTARAYGAKNTAALSQSANVGLLSGFLISLLVVLPMWIWAEPLMAFAGGNPQLDQPASSFLKVMLLSLPLVVLGSVSTGTLRSMGDARTPMKTTMVSMLINTVLAYLLVSVFDQGVLGAAWGTLLANLIKTLWLLHTLYQRSGVRFQIPGWKAIQSTLRELLPLSTPMMVTELFWTSSVFIYNILFGKLSTQALAANQIVNTLETVFVVASFGLASAATTLLGQAIGQGDTHLAQHRSRAILKMGILTGLVTGLLYFGTAFLLPTLFRAVETEVLNIAFLGVVLNALFQAVKVHNMIQGIGILPSGGDPRGVLFGDVFGAFAVGLPLAVWFGFGLGWGAAGIFSARLIEEAVKLLIFHLRYRKINWQRLAQHLQTA</sequence>
<evidence type="ECO:0000256" key="2">
    <source>
        <dbReference type="ARBA" id="ARBA00022448"/>
    </source>
</evidence>
<dbReference type="NCBIfam" id="TIGR00797">
    <property type="entry name" value="matE"/>
    <property type="match status" value="1"/>
</dbReference>
<feature type="transmembrane region" description="Helical" evidence="10">
    <location>
        <begin position="344"/>
        <end position="362"/>
    </location>
</feature>
<dbReference type="RefSeq" id="WP_189002401.1">
    <property type="nucleotide sequence ID" value="NZ_BMOD01000005.1"/>
</dbReference>
<feature type="transmembrane region" description="Helical" evidence="10">
    <location>
        <begin position="131"/>
        <end position="152"/>
    </location>
</feature>
<evidence type="ECO:0000256" key="8">
    <source>
        <dbReference type="ARBA" id="ARBA00023136"/>
    </source>
</evidence>
<keyword evidence="3" id="KW-0050">Antiport</keyword>
<dbReference type="Pfam" id="PF01554">
    <property type="entry name" value="MatE"/>
    <property type="match status" value="2"/>
</dbReference>
<evidence type="ECO:0000256" key="6">
    <source>
        <dbReference type="ARBA" id="ARBA00022989"/>
    </source>
</evidence>
<keyword evidence="4" id="KW-1003">Cell membrane</keyword>
<evidence type="ECO:0000256" key="4">
    <source>
        <dbReference type="ARBA" id="ARBA00022475"/>
    </source>
</evidence>
<keyword evidence="8 10" id="KW-0472">Membrane</keyword>
<dbReference type="PIRSF" id="PIRSF006603">
    <property type="entry name" value="DinF"/>
    <property type="match status" value="1"/>
</dbReference>
<feature type="transmembrane region" description="Helical" evidence="10">
    <location>
        <begin position="231"/>
        <end position="256"/>
    </location>
</feature>
<feature type="transmembrane region" description="Helical" evidence="10">
    <location>
        <begin position="315"/>
        <end position="338"/>
    </location>
</feature>